<dbReference type="EMBL" id="AWSO01000955">
    <property type="protein sequence ID" value="ESK86230.1"/>
    <property type="molecule type" value="Genomic_DNA"/>
</dbReference>
<protein>
    <submittedName>
        <fullName evidence="3">Uncharacterized protein</fullName>
    </submittedName>
</protein>
<comment type="caution">
    <text evidence="3">The sequence shown here is derived from an EMBL/GenBank/DDBJ whole genome shotgun (WGS) entry which is preliminary data.</text>
</comment>
<dbReference type="Gene3D" id="1.20.1280.50">
    <property type="match status" value="1"/>
</dbReference>
<gene>
    <name evidence="3" type="ORF">Moror_16651</name>
</gene>
<dbReference type="HOGENOM" id="CLU_1058013_0_0_1"/>
<keyword evidence="4" id="KW-1185">Reference proteome</keyword>
<dbReference type="AlphaFoldDB" id="V2X1C4"/>
<keyword evidence="1" id="KW-0175">Coiled coil</keyword>
<sequence length="263" mass="29827">MGSTLMCSEHSPSSITTSRPQGESNLYLCTADRLKHYSKRTYPCNHQLGRDNHTLGELHLRSSKPDAFSSYDMESSGGPRSLLRQTITPANRPIITQYLLDAERTVKQYQAEINRLKLAIMTLESKKNRLKERMTEYRSMLSPIHRMPNELLTQIFALACEGNILSPKSLPPIIALPQSCGRFREIILSTPSLWSSMTLSFTAWNQTVTRCLRLKKWVQMFTEWAGACPFDLALDLRDGTRPRCVAAHAIEHDCGKLQELAKS</sequence>
<feature type="region of interest" description="Disordered" evidence="2">
    <location>
        <begin position="1"/>
        <end position="21"/>
    </location>
</feature>
<evidence type="ECO:0000313" key="3">
    <source>
        <dbReference type="EMBL" id="ESK86230.1"/>
    </source>
</evidence>
<evidence type="ECO:0000256" key="2">
    <source>
        <dbReference type="SAM" id="MobiDB-lite"/>
    </source>
</evidence>
<proteinExistence type="predicted"/>
<evidence type="ECO:0000313" key="4">
    <source>
        <dbReference type="Proteomes" id="UP000017559"/>
    </source>
</evidence>
<organism evidence="3 4">
    <name type="scientific">Moniliophthora roreri (strain MCA 2997)</name>
    <name type="common">Cocoa frosty pod rot fungus</name>
    <name type="synonym">Crinipellis roreri</name>
    <dbReference type="NCBI Taxonomy" id="1381753"/>
    <lineage>
        <taxon>Eukaryota</taxon>
        <taxon>Fungi</taxon>
        <taxon>Dikarya</taxon>
        <taxon>Basidiomycota</taxon>
        <taxon>Agaricomycotina</taxon>
        <taxon>Agaricomycetes</taxon>
        <taxon>Agaricomycetidae</taxon>
        <taxon>Agaricales</taxon>
        <taxon>Marasmiineae</taxon>
        <taxon>Marasmiaceae</taxon>
        <taxon>Moniliophthora</taxon>
    </lineage>
</organism>
<feature type="coiled-coil region" evidence="1">
    <location>
        <begin position="99"/>
        <end position="140"/>
    </location>
</feature>
<dbReference type="Proteomes" id="UP000017559">
    <property type="component" value="Unassembled WGS sequence"/>
</dbReference>
<dbReference type="KEGG" id="mrr:Moror_16651"/>
<reference evidence="3 4" key="1">
    <citation type="journal article" date="2014" name="BMC Genomics">
        <title>Genome and secretome analysis of the hemibiotrophic fungal pathogen, Moniliophthora roreri, which causes frosty pod rot disease of cacao: mechanisms of the biotrophic and necrotrophic phases.</title>
        <authorList>
            <person name="Meinhardt L.W."/>
            <person name="Costa G.G.L."/>
            <person name="Thomazella D.P.T."/>
            <person name="Teixeira P.J.P.L."/>
            <person name="Carazzolle M.F."/>
            <person name="Schuster S.C."/>
            <person name="Carlson J.E."/>
            <person name="Guiltinan M.J."/>
            <person name="Mieczkowski P."/>
            <person name="Farmer A."/>
            <person name="Ramaraj T."/>
            <person name="Crozier J."/>
            <person name="Davis R.E."/>
            <person name="Shao J."/>
            <person name="Melnick R.L."/>
            <person name="Pereira G.A.G."/>
            <person name="Bailey B.A."/>
        </authorList>
    </citation>
    <scope>NUCLEOTIDE SEQUENCE [LARGE SCALE GENOMIC DNA]</scope>
    <source>
        <strain evidence="3 4">MCA 2997</strain>
    </source>
</reference>
<accession>V2X1C4</accession>
<name>V2X1C4_MONRO</name>
<evidence type="ECO:0000256" key="1">
    <source>
        <dbReference type="SAM" id="Coils"/>
    </source>
</evidence>
<dbReference type="OrthoDB" id="3221235at2759"/>